<gene>
    <name evidence="5" type="ORF">ACFPQ3_01715</name>
</gene>
<protein>
    <submittedName>
        <fullName evidence="5">Aldo/keto reductase</fullName>
    </submittedName>
</protein>
<keyword evidence="6" id="KW-1185">Reference proteome</keyword>
<dbReference type="Proteomes" id="UP001596110">
    <property type="component" value="Unassembled WGS sequence"/>
</dbReference>
<evidence type="ECO:0000256" key="2">
    <source>
        <dbReference type="ARBA" id="ARBA00022857"/>
    </source>
</evidence>
<dbReference type="Pfam" id="PF00248">
    <property type="entry name" value="Aldo_ket_red"/>
    <property type="match status" value="1"/>
</dbReference>
<dbReference type="InterPro" id="IPR020471">
    <property type="entry name" value="AKR"/>
</dbReference>
<sequence>MTILEETFTLANGVKIQKVGLGTWQSEPNDAYKATKFALENGYFHIDTAYVYGNQVEIGQGLKDSGVARDKIFITSKIPAEWKSYDESIKAIDESLEQLGVDYIDLMLIHAPRPWSEMHQRPIGERYYDENAEMWRALEDAYESGKLRAIGVSNFDVDDLKYLAQKARIQPMVNQIIYHIGNTNAEVLDYCQKHDILVEGYSPIATGRLLGNERVQEIADKYGKSIPQICIRYLLEKDILPLPKSVHENYIVQNAAVDFVIDAVDMAYLDSL</sequence>
<keyword evidence="2" id="KW-0521">NADP</keyword>
<evidence type="ECO:0000256" key="3">
    <source>
        <dbReference type="ARBA" id="ARBA00023002"/>
    </source>
</evidence>
<dbReference type="EMBL" id="JBHSOJ010000014">
    <property type="protein sequence ID" value="MFC5630339.1"/>
    <property type="molecule type" value="Genomic_DNA"/>
</dbReference>
<feature type="domain" description="NADP-dependent oxidoreductase" evidence="4">
    <location>
        <begin position="19"/>
        <end position="272"/>
    </location>
</feature>
<proteinExistence type="inferred from homology"/>
<dbReference type="PANTHER" id="PTHR43827">
    <property type="entry name" value="2,5-DIKETO-D-GLUCONIC ACID REDUCTASE"/>
    <property type="match status" value="1"/>
</dbReference>
<reference evidence="6" key="1">
    <citation type="journal article" date="2019" name="Int. J. Syst. Evol. Microbiol.">
        <title>The Global Catalogue of Microorganisms (GCM) 10K type strain sequencing project: providing services to taxonomists for standard genome sequencing and annotation.</title>
        <authorList>
            <consortium name="The Broad Institute Genomics Platform"/>
            <consortium name="The Broad Institute Genome Sequencing Center for Infectious Disease"/>
            <person name="Wu L."/>
            <person name="Ma J."/>
        </authorList>
    </citation>
    <scope>NUCLEOTIDE SEQUENCE [LARGE SCALE GENOMIC DNA]</scope>
    <source>
        <strain evidence="6">DT43</strain>
    </source>
</reference>
<dbReference type="RefSeq" id="WP_156806608.1">
    <property type="nucleotide sequence ID" value="NZ_JBHSOJ010000014.1"/>
</dbReference>
<evidence type="ECO:0000313" key="5">
    <source>
        <dbReference type="EMBL" id="MFC5630339.1"/>
    </source>
</evidence>
<dbReference type="Gene3D" id="3.20.20.100">
    <property type="entry name" value="NADP-dependent oxidoreductase domain"/>
    <property type="match status" value="1"/>
</dbReference>
<dbReference type="InterPro" id="IPR036812">
    <property type="entry name" value="NAD(P)_OxRdtase_dom_sf"/>
</dbReference>
<evidence type="ECO:0000313" key="6">
    <source>
        <dbReference type="Proteomes" id="UP001596110"/>
    </source>
</evidence>
<evidence type="ECO:0000256" key="1">
    <source>
        <dbReference type="ARBA" id="ARBA00007905"/>
    </source>
</evidence>
<comment type="similarity">
    <text evidence="1">Belongs to the aldo/keto reductase family.</text>
</comment>
<evidence type="ECO:0000259" key="4">
    <source>
        <dbReference type="Pfam" id="PF00248"/>
    </source>
</evidence>
<dbReference type="InterPro" id="IPR023210">
    <property type="entry name" value="NADP_OxRdtase_dom"/>
</dbReference>
<dbReference type="CDD" id="cd19071">
    <property type="entry name" value="AKR_AKR1-5-like"/>
    <property type="match status" value="1"/>
</dbReference>
<comment type="caution">
    <text evidence="5">The sequence shown here is derived from an EMBL/GenBank/DDBJ whole genome shotgun (WGS) entry which is preliminary data.</text>
</comment>
<accession>A0ABW0UDF3</accession>
<keyword evidence="3" id="KW-0560">Oxidoreductase</keyword>
<dbReference type="PANTHER" id="PTHR43827:SF3">
    <property type="entry name" value="NADP-DEPENDENT OXIDOREDUCTASE DOMAIN-CONTAINING PROTEIN"/>
    <property type="match status" value="1"/>
</dbReference>
<dbReference type="PRINTS" id="PR00069">
    <property type="entry name" value="ALDKETRDTASE"/>
</dbReference>
<name>A0ABW0UDF3_9STRE</name>
<organism evidence="5 6">
    <name type="scientific">Streptococcus caledonicus</name>
    <dbReference type="NCBI Taxonomy" id="2614158"/>
    <lineage>
        <taxon>Bacteria</taxon>
        <taxon>Bacillati</taxon>
        <taxon>Bacillota</taxon>
        <taxon>Bacilli</taxon>
        <taxon>Lactobacillales</taxon>
        <taxon>Streptococcaceae</taxon>
        <taxon>Streptococcus</taxon>
    </lineage>
</organism>
<dbReference type="SUPFAM" id="SSF51430">
    <property type="entry name" value="NAD(P)-linked oxidoreductase"/>
    <property type="match status" value="1"/>
</dbReference>
<dbReference type="PIRSF" id="PIRSF000097">
    <property type="entry name" value="AKR"/>
    <property type="match status" value="1"/>
</dbReference>